<dbReference type="PANTHER" id="PTHR30520">
    <property type="entry name" value="FORMATE TRANSPORTER-RELATED"/>
    <property type="match status" value="1"/>
</dbReference>
<feature type="transmembrane region" description="Helical" evidence="6">
    <location>
        <begin position="211"/>
        <end position="231"/>
    </location>
</feature>
<reference evidence="7 8" key="2">
    <citation type="journal article" date="2023" name="MicrobiologyOpen">
        <title>Genomics of the tumorigenes clade of the family Rhizobiaceae and description of Rhizobium rhododendri sp. nov.</title>
        <authorList>
            <person name="Kuzmanovic N."/>
            <person name="diCenzo G.C."/>
            <person name="Bunk B."/>
            <person name="Sproeer C."/>
            <person name="Fruehling A."/>
            <person name="Neumann-Schaal M."/>
            <person name="Overmann J."/>
            <person name="Smalla K."/>
        </authorList>
    </citation>
    <scope>NUCLEOTIDE SEQUENCE [LARGE SCALE GENOMIC DNA]</scope>
    <source>
        <strain evidence="8">rho-6.2</strain>
        <plasmid evidence="7 8">unnamed1</plasmid>
    </source>
</reference>
<reference evidence="7 8" key="1">
    <citation type="journal article" date="2019" name="Phytopathology">
        <title>A Novel Group of Rhizobium tumorigenes-Like Agrobacteria Associated with Crown Gall Disease of Rhododendron and Blueberry.</title>
        <authorList>
            <person name="Kuzmanovic N."/>
            <person name="Behrens P."/>
            <person name="Idczak E."/>
            <person name="Wagner S."/>
            <person name="Gotz M."/>
            <person name="Sproer C."/>
            <person name="Bunk B."/>
            <person name="Overmann J."/>
            <person name="Smalla K."/>
        </authorList>
    </citation>
    <scope>NUCLEOTIDE SEQUENCE [LARGE SCALE GENOMIC DNA]</scope>
    <source>
        <strain evidence="8">rho-6.2</strain>
    </source>
</reference>
<evidence type="ECO:0000256" key="3">
    <source>
        <dbReference type="ARBA" id="ARBA00022989"/>
    </source>
</evidence>
<sequence>MSNDSENGTASEGAPSREISEDDKRAVSERTSGSAKVVHEVIRLQGDEELARPIISLLFSGFAAGVAISISPLAEAFIGLRLPDAPWRELVVALGYTVGFVIVILGKLQLFTETTVTAVLPLATHPTVRNLGRLLRLWAAVFLANMMGTFFVAALVASQIIVGPEQLAAALEISKAALEHDFVTTLLLATPAGFLVASIAWILPNARGSEFWVILLITYVIAIGGFSHVVAGSGEAWLLFLSGQTTLWEAAGGFILPALIGNIIGGTGLFAVVAHGQVRDEIT</sequence>
<accession>A0ABY8INP4</accession>
<feature type="region of interest" description="Disordered" evidence="5">
    <location>
        <begin position="1"/>
        <end position="31"/>
    </location>
</feature>
<dbReference type="InterPro" id="IPR023271">
    <property type="entry name" value="Aquaporin-like"/>
</dbReference>
<geneLocation type="plasmid" evidence="7 8">
    <name>unnamed1</name>
</geneLocation>
<feature type="transmembrane region" description="Helical" evidence="6">
    <location>
        <begin position="182"/>
        <end position="204"/>
    </location>
</feature>
<dbReference type="PANTHER" id="PTHR30520:SF2">
    <property type="entry name" value="INNER MEMBRANE PROTEIN YFDC"/>
    <property type="match status" value="1"/>
</dbReference>
<feature type="compositionally biased region" description="Basic and acidic residues" evidence="5">
    <location>
        <begin position="18"/>
        <end position="28"/>
    </location>
</feature>
<gene>
    <name evidence="7" type="ORF">PR018_24320</name>
</gene>
<keyword evidence="8" id="KW-1185">Reference proteome</keyword>
<proteinExistence type="predicted"/>
<feature type="transmembrane region" description="Helical" evidence="6">
    <location>
        <begin position="50"/>
        <end position="70"/>
    </location>
</feature>
<organism evidence="7 8">
    <name type="scientific">Rhizobium rhododendri</name>
    <dbReference type="NCBI Taxonomy" id="2506430"/>
    <lineage>
        <taxon>Bacteria</taxon>
        <taxon>Pseudomonadati</taxon>
        <taxon>Pseudomonadota</taxon>
        <taxon>Alphaproteobacteria</taxon>
        <taxon>Hyphomicrobiales</taxon>
        <taxon>Rhizobiaceae</taxon>
        <taxon>Rhizobium/Agrobacterium group</taxon>
        <taxon>Rhizobium</taxon>
    </lineage>
</organism>
<comment type="subcellular location">
    <subcellularLocation>
        <location evidence="1">Membrane</location>
        <topology evidence="1">Multi-pass membrane protein</topology>
    </subcellularLocation>
</comment>
<protein>
    <submittedName>
        <fullName evidence="7">Formate/nitrite transporter family protein</fullName>
    </submittedName>
</protein>
<evidence type="ECO:0000256" key="4">
    <source>
        <dbReference type="ARBA" id="ARBA00023136"/>
    </source>
</evidence>
<evidence type="ECO:0000256" key="2">
    <source>
        <dbReference type="ARBA" id="ARBA00022692"/>
    </source>
</evidence>
<keyword evidence="2 6" id="KW-0812">Transmembrane</keyword>
<evidence type="ECO:0000256" key="1">
    <source>
        <dbReference type="ARBA" id="ARBA00004141"/>
    </source>
</evidence>
<dbReference type="Pfam" id="PF01226">
    <property type="entry name" value="Form_Nir_trans"/>
    <property type="match status" value="1"/>
</dbReference>
<dbReference type="RefSeq" id="WP_244615494.1">
    <property type="nucleotide sequence ID" value="NZ_CP117268.1"/>
</dbReference>
<evidence type="ECO:0000256" key="6">
    <source>
        <dbReference type="SAM" id="Phobius"/>
    </source>
</evidence>
<feature type="transmembrane region" description="Helical" evidence="6">
    <location>
        <begin position="137"/>
        <end position="162"/>
    </location>
</feature>
<dbReference type="InterPro" id="IPR000292">
    <property type="entry name" value="For/NO2_transpt"/>
</dbReference>
<evidence type="ECO:0000313" key="7">
    <source>
        <dbReference type="EMBL" id="WFS25351.1"/>
    </source>
</evidence>
<keyword evidence="3 6" id="KW-1133">Transmembrane helix</keyword>
<dbReference type="Gene3D" id="1.20.1080.10">
    <property type="entry name" value="Glycerol uptake facilitator protein"/>
    <property type="match status" value="1"/>
</dbReference>
<dbReference type="Proteomes" id="UP000318939">
    <property type="component" value="Plasmid unnamed1"/>
</dbReference>
<dbReference type="EMBL" id="CP117268">
    <property type="protein sequence ID" value="WFS25351.1"/>
    <property type="molecule type" value="Genomic_DNA"/>
</dbReference>
<evidence type="ECO:0000313" key="8">
    <source>
        <dbReference type="Proteomes" id="UP000318939"/>
    </source>
</evidence>
<keyword evidence="4 6" id="KW-0472">Membrane</keyword>
<name>A0ABY8INP4_9HYPH</name>
<keyword evidence="7" id="KW-0614">Plasmid</keyword>
<feature type="transmembrane region" description="Helical" evidence="6">
    <location>
        <begin position="90"/>
        <end position="108"/>
    </location>
</feature>
<feature type="transmembrane region" description="Helical" evidence="6">
    <location>
        <begin position="251"/>
        <end position="274"/>
    </location>
</feature>
<feature type="compositionally biased region" description="Polar residues" evidence="5">
    <location>
        <begin position="1"/>
        <end position="10"/>
    </location>
</feature>
<evidence type="ECO:0000256" key="5">
    <source>
        <dbReference type="SAM" id="MobiDB-lite"/>
    </source>
</evidence>